<accession>A0A8S1RFN2</accession>
<dbReference type="OrthoDB" id="295145at2759"/>
<keyword evidence="1" id="KW-0175">Coiled coil</keyword>
<name>A0A8S1RFN2_9CILI</name>
<protein>
    <recommendedName>
        <fullName evidence="4">VWFA domain-containing protein</fullName>
    </recommendedName>
</protein>
<gene>
    <name evidence="2" type="ORF">PSON_ATCC_30995.1.T1620124</name>
</gene>
<dbReference type="Proteomes" id="UP000692954">
    <property type="component" value="Unassembled WGS sequence"/>
</dbReference>
<evidence type="ECO:0000313" key="3">
    <source>
        <dbReference type="Proteomes" id="UP000692954"/>
    </source>
</evidence>
<keyword evidence="3" id="KW-1185">Reference proteome</keyword>
<dbReference type="AlphaFoldDB" id="A0A8S1RFN2"/>
<dbReference type="Pfam" id="PF05762">
    <property type="entry name" value="VWA_CoxE"/>
    <property type="match status" value="1"/>
</dbReference>
<feature type="coiled-coil region" evidence="1">
    <location>
        <begin position="269"/>
        <end position="296"/>
    </location>
</feature>
<proteinExistence type="predicted"/>
<dbReference type="InterPro" id="IPR008912">
    <property type="entry name" value="Uncharacterised_CoxE"/>
</dbReference>
<evidence type="ECO:0000313" key="2">
    <source>
        <dbReference type="EMBL" id="CAD8125860.1"/>
    </source>
</evidence>
<organism evidence="2 3">
    <name type="scientific">Paramecium sonneborni</name>
    <dbReference type="NCBI Taxonomy" id="65129"/>
    <lineage>
        <taxon>Eukaryota</taxon>
        <taxon>Sar</taxon>
        <taxon>Alveolata</taxon>
        <taxon>Ciliophora</taxon>
        <taxon>Intramacronucleata</taxon>
        <taxon>Oligohymenophorea</taxon>
        <taxon>Peniculida</taxon>
        <taxon>Parameciidae</taxon>
        <taxon>Paramecium</taxon>
    </lineage>
</organism>
<evidence type="ECO:0000256" key="1">
    <source>
        <dbReference type="SAM" id="Coils"/>
    </source>
</evidence>
<reference evidence="2" key="1">
    <citation type="submission" date="2021-01" db="EMBL/GenBank/DDBJ databases">
        <authorList>
            <consortium name="Genoscope - CEA"/>
            <person name="William W."/>
        </authorList>
    </citation>
    <scope>NUCLEOTIDE SEQUENCE</scope>
</reference>
<sequence length="827" mass="96431">MDQQVQLNYFKLPFNKNEEKGMLIVILDCSGSMFSYWKYVAEYYNELKKKAYLSIAITFDTNVKVLQPNENISPNIKQYGGGCTNITCAFVALNQEIIRQKITSDLTVVFVSDGQGDYDERAIKQNMPNVGNLNFICVGVGNEFPTHISMSLRSLYHTGNLQIPPVFIVDVNDQKNQNREQYLNQIFQEEFESVGNILVPRKQCEITPVLCFPWDQEKTTNVWCGVWVASQEDEITCDGTLIKPQNPSDGMILELASYWLQNIQLLSLKVKVKQEAQKALSELERLSNLISKFQNQKKQKTFAQRVQESQSQNTELSDFVAELKLFTQDFSLNQLSDKDAADRLKIGTKIGKYHNKALKFAGLSTEDFQKAKNKFIECLKQHKFLGDDGDRSIMTLQSQKEILQEEDLIQGLENCTSQYQLVTTFPIIGYGLQVRRSNASMIDPYKIEIVSLVRIHKFLDSVSLIENLEHELRFSIGNGEEEVVNCILPLYTQKNKDLKPFFRSLLFHTIMTFIVCENADVCFEYSYAALLANTLYYLIGQPKSEWTKEMISLINESYCLAYEAQDKNFTEKLINNPIQTLVDFNKDQETQCQDTIKALLILSAQKDKLQQQQIKDVIDRFIIETIGRNLKDMNLEDHINLFINLDEPQILNDMSQRIINQYDHLKLQEYKHISAITSEIYNYVQTLNVEDWQIQITFKNKQAIKLLQNTRFRYENMQNVYEYFLNEELKQKLFIAAIFHARYQKSTQRANNQFIFDFDQLTKEILKIKHQFLIEKLLRKCSFEIRNHVEKKGFQHLLLQPLFKKGYVEDEVLIELMIWLRTENQGF</sequence>
<comment type="caution">
    <text evidence="2">The sequence shown here is derived from an EMBL/GenBank/DDBJ whole genome shotgun (WGS) entry which is preliminary data.</text>
</comment>
<dbReference type="CDD" id="cd00198">
    <property type="entry name" value="vWFA"/>
    <property type="match status" value="1"/>
</dbReference>
<evidence type="ECO:0008006" key="4">
    <source>
        <dbReference type="Google" id="ProtNLM"/>
    </source>
</evidence>
<dbReference type="EMBL" id="CAJJDN010000162">
    <property type="protein sequence ID" value="CAD8125860.1"/>
    <property type="molecule type" value="Genomic_DNA"/>
</dbReference>